<protein>
    <submittedName>
        <fullName evidence="1">Uncharacterized protein</fullName>
    </submittedName>
</protein>
<evidence type="ECO:0000313" key="1">
    <source>
        <dbReference type="EMBL" id="KAI8431240.1"/>
    </source>
</evidence>
<gene>
    <name evidence="1" type="ORF">MSG28_001277</name>
</gene>
<dbReference type="EMBL" id="CM046131">
    <property type="protein sequence ID" value="KAI8431240.1"/>
    <property type="molecule type" value="Genomic_DNA"/>
</dbReference>
<evidence type="ECO:0000313" key="2">
    <source>
        <dbReference type="Proteomes" id="UP001064048"/>
    </source>
</evidence>
<dbReference type="Proteomes" id="UP001064048">
    <property type="component" value="Chromosome Z"/>
</dbReference>
<accession>A0ACC0K511</accession>
<proteinExistence type="predicted"/>
<organism evidence="1 2">
    <name type="scientific">Choristoneura fumiferana</name>
    <name type="common">Spruce budworm moth</name>
    <name type="synonym">Archips fumiferana</name>
    <dbReference type="NCBI Taxonomy" id="7141"/>
    <lineage>
        <taxon>Eukaryota</taxon>
        <taxon>Metazoa</taxon>
        <taxon>Ecdysozoa</taxon>
        <taxon>Arthropoda</taxon>
        <taxon>Hexapoda</taxon>
        <taxon>Insecta</taxon>
        <taxon>Pterygota</taxon>
        <taxon>Neoptera</taxon>
        <taxon>Endopterygota</taxon>
        <taxon>Lepidoptera</taxon>
        <taxon>Glossata</taxon>
        <taxon>Ditrysia</taxon>
        <taxon>Tortricoidea</taxon>
        <taxon>Tortricidae</taxon>
        <taxon>Tortricinae</taxon>
        <taxon>Choristoneura</taxon>
    </lineage>
</organism>
<comment type="caution">
    <text evidence="1">The sequence shown here is derived from an EMBL/GenBank/DDBJ whole genome shotgun (WGS) entry which is preliminary data.</text>
</comment>
<name>A0ACC0K511_CHOFU</name>
<keyword evidence="2" id="KW-1185">Reference proteome</keyword>
<reference evidence="1 2" key="1">
    <citation type="journal article" date="2022" name="Genome Biol. Evol.">
        <title>The Spruce Budworm Genome: Reconstructing the Evolutionary History of Antifreeze Proteins.</title>
        <authorList>
            <person name="Beliveau C."/>
            <person name="Gagne P."/>
            <person name="Picq S."/>
            <person name="Vernygora O."/>
            <person name="Keeling C.I."/>
            <person name="Pinkney K."/>
            <person name="Doucet D."/>
            <person name="Wen F."/>
            <person name="Johnston J.S."/>
            <person name="Maaroufi H."/>
            <person name="Boyle B."/>
            <person name="Laroche J."/>
            <person name="Dewar K."/>
            <person name="Juretic N."/>
            <person name="Blackburn G."/>
            <person name="Nisole A."/>
            <person name="Brunet B."/>
            <person name="Brandao M."/>
            <person name="Lumley L."/>
            <person name="Duan J."/>
            <person name="Quan G."/>
            <person name="Lucarotti C.J."/>
            <person name="Roe A.D."/>
            <person name="Sperling F.A.H."/>
            <person name="Levesque R.C."/>
            <person name="Cusson M."/>
        </authorList>
    </citation>
    <scope>NUCLEOTIDE SEQUENCE [LARGE SCALE GENOMIC DNA]</scope>
    <source>
        <strain evidence="1">Glfc:IPQL:Cfum</strain>
    </source>
</reference>
<sequence length="502" mass="58249">MASCRYFCFKLPMDNNKNELVSTVFDLKYEPHQENDFQKKEIRMPLNKGIAGYVASHGVTMNITDAYADRRFNKAVDDATGYRTTTILCMPIKVQGQVIAVVQMVNKRNKTVFNSEDEAAFKIFSTLFGLALHHARLYDQIVRNEQKYKIALEVLSYHNTCDEEDVNLLLDERKSSKYETVNYNDFLLNPFEFDDVEKCKGFLTMFDDLFDIRKFDVTVLTRFLLTVKKNYRKVPYHNFDHGWSVANAVYVILKRDEKKRFDYNSKLALFVACLCHDLDHRGYTNRYMLDIGSPLAAMYSTSTLEHHHFNITVTILQQEGHNIFSGLSSEDYKEVLDLIRQCILATDLAAFFPNLAKINKLVLLKRNFDWNDESHRSLCRSIVMTSADLSAAAKPFAVQLQTATIIQAEFFHQGDLEKLAGREPIPMMDRDKPNEQPNSQVKFLTDICLPCYKALYHLFPATRIMYDSVIDNLECWRSRARSMLLDELLSEEEYGARRQLKN</sequence>